<keyword evidence="1" id="KW-0732">Signal</keyword>
<comment type="caution">
    <text evidence="3">The sequence shown here is derived from an EMBL/GenBank/DDBJ whole genome shotgun (WGS) entry which is preliminary data.</text>
</comment>
<dbReference type="SUPFAM" id="SSF48452">
    <property type="entry name" value="TPR-like"/>
    <property type="match status" value="1"/>
</dbReference>
<organism evidence="3 4">
    <name type="scientific">Flavobacterium hydrocarbonoxydans</name>
    <dbReference type="NCBI Taxonomy" id="2683249"/>
    <lineage>
        <taxon>Bacteria</taxon>
        <taxon>Pseudomonadati</taxon>
        <taxon>Bacteroidota</taxon>
        <taxon>Flavobacteriia</taxon>
        <taxon>Flavobacteriales</taxon>
        <taxon>Flavobacteriaceae</taxon>
        <taxon>Flavobacterium</taxon>
    </lineage>
</organism>
<dbReference type="Gene3D" id="1.25.40.10">
    <property type="entry name" value="Tetratricopeptide repeat domain"/>
    <property type="match status" value="1"/>
</dbReference>
<proteinExistence type="predicted"/>
<sequence>MKPCKTLHIIISFFILSSFFSSKISAQKIDTDSLLNVIIQDMRIKNDYQQNIKRSLLGKKLAPDYLDFHLLLGRNYDLIKQKDSARYYYNYVIEKNPKYEDAYLYLINLDIQDKQYTEAEVVVNKAIEIYPENKNFRLQRISIYALQNDSKNEAKYLKTIKAKYPEDPQIQQLIVDLYSTLNSNRIGVYYSLTSIDREGVGPWHLGSVDYIRQKKWGSLIGRVSYANRYSYDMSIAKGIQFEAESYIYTGKKTYSYFDAAYSPDVVFPKIRLAYSFYYNWKSWEADLGFRYTKSGSADLTAINIGTGKYIGSFWLNFRTYLQKHNPAFIFSSRYYLKTKFDYLTLIGGYGTSPDDRTTLGQLEQRVQLSSYRMTAGYSKLFSSHYIIGISATYNNQEYAENARQKEVEAGLSFQYKF</sequence>
<dbReference type="Pfam" id="PF14559">
    <property type="entry name" value="TPR_19"/>
    <property type="match status" value="1"/>
</dbReference>
<dbReference type="Proteomes" id="UP000471501">
    <property type="component" value="Unassembled WGS sequence"/>
</dbReference>
<evidence type="ECO:0000313" key="3">
    <source>
        <dbReference type="EMBL" id="MWB94721.1"/>
    </source>
</evidence>
<keyword evidence="4" id="KW-1185">Reference proteome</keyword>
<dbReference type="Pfam" id="PF19413">
    <property type="entry name" value="YaiO"/>
    <property type="match status" value="1"/>
</dbReference>
<dbReference type="EMBL" id="WSTB01000005">
    <property type="protein sequence ID" value="MWB94721.1"/>
    <property type="molecule type" value="Genomic_DNA"/>
</dbReference>
<accession>A0A6I4NKR2</accession>
<gene>
    <name evidence="3" type="primary">yaiO</name>
    <name evidence="3" type="ORF">GON26_10125</name>
</gene>
<evidence type="ECO:0000256" key="1">
    <source>
        <dbReference type="SAM" id="SignalP"/>
    </source>
</evidence>
<evidence type="ECO:0000259" key="2">
    <source>
        <dbReference type="Pfam" id="PF19413"/>
    </source>
</evidence>
<dbReference type="InterPro" id="IPR030887">
    <property type="entry name" value="Beta-barrel_YaiO"/>
</dbReference>
<evidence type="ECO:0000313" key="4">
    <source>
        <dbReference type="Proteomes" id="UP000471501"/>
    </source>
</evidence>
<dbReference type="RefSeq" id="WP_160374696.1">
    <property type="nucleotide sequence ID" value="NZ_WSTB01000005.1"/>
</dbReference>
<feature type="signal peptide" evidence="1">
    <location>
        <begin position="1"/>
        <end position="26"/>
    </location>
</feature>
<dbReference type="AlphaFoldDB" id="A0A6I4NKR2"/>
<reference evidence="3 4" key="1">
    <citation type="submission" date="2019-12" db="EMBL/GenBank/DDBJ databases">
        <authorList>
            <person name="Kim Y.S."/>
        </authorList>
    </citation>
    <scope>NUCLEOTIDE SEQUENCE [LARGE SCALE GENOMIC DNA]</scope>
    <source>
        <strain evidence="3 4">GA093</strain>
    </source>
</reference>
<feature type="chain" id="PRO_5026271100" evidence="1">
    <location>
        <begin position="27"/>
        <end position="417"/>
    </location>
</feature>
<feature type="domain" description="YaiO beta-barrel" evidence="2">
    <location>
        <begin position="184"/>
        <end position="355"/>
    </location>
</feature>
<dbReference type="InterPro" id="IPR011990">
    <property type="entry name" value="TPR-like_helical_dom_sf"/>
</dbReference>
<protein>
    <submittedName>
        <fullName evidence="3">YaiO family outer membrane beta-barrel protein</fullName>
    </submittedName>
</protein>
<dbReference type="NCBIfam" id="TIGR04390">
    <property type="entry name" value="OMP_YaiO_dom"/>
    <property type="match status" value="1"/>
</dbReference>
<name>A0A6I4NKR2_9FLAO</name>